<evidence type="ECO:0000313" key="9">
    <source>
        <dbReference type="EMBL" id="BBT39411.1"/>
    </source>
</evidence>
<reference evidence="9 10" key="1">
    <citation type="submission" date="2019-12" db="EMBL/GenBank/DDBJ databases">
        <title>complete genome sequences of Pseudomonas putida str. WP8-W18-CRE-01 isolated from wastewater treatment plant effluent.</title>
        <authorList>
            <person name="Sekizuka T."/>
            <person name="Itokawa K."/>
            <person name="Yatsu K."/>
            <person name="Inamine Y."/>
            <person name="Kuroda M."/>
        </authorList>
    </citation>
    <scope>NUCLEOTIDE SEQUENCE [LARGE SCALE GENOMIC DNA]</scope>
    <source>
        <strain evidence="9 10">WP8-W18-CRE-01</strain>
    </source>
</reference>
<evidence type="ECO:0000256" key="1">
    <source>
        <dbReference type="ARBA" id="ARBA00022723"/>
    </source>
</evidence>
<accession>A0A6S5T8R9</accession>
<comment type="similarity">
    <text evidence="7">Belongs to the RecR family.</text>
</comment>
<keyword evidence="3 7" id="KW-0863">Zinc-finger</keyword>
<keyword evidence="4 7" id="KW-0862">Zinc</keyword>
<dbReference type="AlphaFoldDB" id="A0A6S5T8R9"/>
<protein>
    <recommendedName>
        <fullName evidence="7">Recombination protein RecR</fullName>
    </recommendedName>
</protein>
<dbReference type="NCBIfam" id="TIGR00615">
    <property type="entry name" value="recR"/>
    <property type="match status" value="1"/>
</dbReference>
<dbReference type="HAMAP" id="MF_00017">
    <property type="entry name" value="RecR"/>
    <property type="match status" value="1"/>
</dbReference>
<dbReference type="PANTHER" id="PTHR30446:SF0">
    <property type="entry name" value="RECOMBINATION PROTEIN RECR"/>
    <property type="match status" value="1"/>
</dbReference>
<dbReference type="EMBL" id="AP022227">
    <property type="protein sequence ID" value="BBT39411.1"/>
    <property type="molecule type" value="Genomic_DNA"/>
</dbReference>
<keyword evidence="1 7" id="KW-0479">Metal-binding</keyword>
<comment type="function">
    <text evidence="7">May play a role in DNA repair. It seems to be involved in an RecBC-independent recombinational process of DNA repair. It may act with RecF and RecO.</text>
</comment>
<evidence type="ECO:0000259" key="8">
    <source>
        <dbReference type="PROSITE" id="PS50880"/>
    </source>
</evidence>
<dbReference type="GO" id="GO:0008270">
    <property type="term" value="F:zinc ion binding"/>
    <property type="evidence" value="ECO:0007669"/>
    <property type="project" value="UniProtKB-KW"/>
</dbReference>
<dbReference type="Proteomes" id="UP000515680">
    <property type="component" value="Chromosome"/>
</dbReference>
<dbReference type="PROSITE" id="PS01300">
    <property type="entry name" value="RECR"/>
    <property type="match status" value="1"/>
</dbReference>
<dbReference type="PANTHER" id="PTHR30446">
    <property type="entry name" value="RECOMBINATION PROTEIN RECR"/>
    <property type="match status" value="1"/>
</dbReference>
<dbReference type="GO" id="GO:0006281">
    <property type="term" value="P:DNA repair"/>
    <property type="evidence" value="ECO:0007669"/>
    <property type="project" value="UniProtKB-UniRule"/>
</dbReference>
<dbReference type="SMART" id="SM00493">
    <property type="entry name" value="TOPRIM"/>
    <property type="match status" value="1"/>
</dbReference>
<evidence type="ECO:0000256" key="6">
    <source>
        <dbReference type="ARBA" id="ARBA00023204"/>
    </source>
</evidence>
<evidence type="ECO:0000256" key="5">
    <source>
        <dbReference type="ARBA" id="ARBA00023172"/>
    </source>
</evidence>
<dbReference type="Gene3D" id="1.10.8.420">
    <property type="entry name" value="RecR Domain 1"/>
    <property type="match status" value="1"/>
</dbReference>
<dbReference type="Pfam" id="PF02132">
    <property type="entry name" value="RecR_ZnF"/>
    <property type="match status" value="1"/>
</dbReference>
<dbReference type="InterPro" id="IPR015967">
    <property type="entry name" value="Rcmb_RecR_Znf"/>
</dbReference>
<dbReference type="InterPro" id="IPR034137">
    <property type="entry name" value="TOPRIM_RecR"/>
</dbReference>
<dbReference type="GO" id="GO:0003677">
    <property type="term" value="F:DNA binding"/>
    <property type="evidence" value="ECO:0007669"/>
    <property type="project" value="UniProtKB-UniRule"/>
</dbReference>
<evidence type="ECO:0000256" key="7">
    <source>
        <dbReference type="HAMAP-Rule" id="MF_00017"/>
    </source>
</evidence>
<dbReference type="Pfam" id="PF13662">
    <property type="entry name" value="Toprim_4"/>
    <property type="match status" value="1"/>
</dbReference>
<dbReference type="GO" id="GO:0006310">
    <property type="term" value="P:DNA recombination"/>
    <property type="evidence" value="ECO:0007669"/>
    <property type="project" value="UniProtKB-UniRule"/>
</dbReference>
<feature type="domain" description="Toprim" evidence="8">
    <location>
        <begin position="151"/>
        <end position="246"/>
    </location>
</feature>
<evidence type="ECO:0000256" key="2">
    <source>
        <dbReference type="ARBA" id="ARBA00022763"/>
    </source>
</evidence>
<keyword evidence="6 7" id="KW-0234">DNA repair</keyword>
<dbReference type="Pfam" id="PF21175">
    <property type="entry name" value="RecR_C"/>
    <property type="match status" value="1"/>
</dbReference>
<name>A0A6S5T8R9_PSEPU</name>
<dbReference type="InterPro" id="IPR006171">
    <property type="entry name" value="TOPRIM_dom"/>
</dbReference>
<dbReference type="PROSITE" id="PS50880">
    <property type="entry name" value="TOPRIM"/>
    <property type="match status" value="1"/>
</dbReference>
<dbReference type="Gene3D" id="3.40.1360.10">
    <property type="match status" value="1"/>
</dbReference>
<dbReference type="CDD" id="cd01025">
    <property type="entry name" value="TOPRIM_recR"/>
    <property type="match status" value="1"/>
</dbReference>
<keyword evidence="2 7" id="KW-0227">DNA damage</keyword>
<organism evidence="9 10">
    <name type="scientific">Pseudomonas putida</name>
    <name type="common">Arthrobacter siderocapsulatus</name>
    <dbReference type="NCBI Taxonomy" id="303"/>
    <lineage>
        <taxon>Bacteria</taxon>
        <taxon>Pseudomonadati</taxon>
        <taxon>Pseudomonadota</taxon>
        <taxon>Gammaproteobacteria</taxon>
        <taxon>Pseudomonadales</taxon>
        <taxon>Pseudomonadaceae</taxon>
        <taxon>Pseudomonas</taxon>
    </lineage>
</organism>
<dbReference type="SUPFAM" id="SSF111304">
    <property type="entry name" value="Recombination protein RecR"/>
    <property type="match status" value="1"/>
</dbReference>
<dbReference type="InterPro" id="IPR023627">
    <property type="entry name" value="Rcmb_RecR"/>
</dbReference>
<feature type="zinc finger region" description="C4-type" evidence="7">
    <location>
        <begin position="128"/>
        <end position="143"/>
    </location>
</feature>
<dbReference type="Pfam" id="PF21176">
    <property type="entry name" value="RecR_HhH"/>
    <property type="match status" value="1"/>
</dbReference>
<proteinExistence type="inferred from homology"/>
<sequence>MLIQHISDNGFAAHARSFCSSYVIDGVWTIAHEEQGRREVRSLLVALEGGYLTYMTPAGINRLLLICQAFPMSFSPLIRQLIDALRTLPGVGQKTAQRMALQLLERDRSGGLRLAQALSQAMEGVGHCRQCRTLTEQELCPQCADTRRDDTQLCVVEGPMDVYAVEQTGYRGRYFVLKGHLSPLDGLGPDAIGIPQLMARIEEQGSFTEVILATNPTVEGEATAHYIAQLLTEKGLIASRIAHGVPLGGELELVDGGTLAHAFAGRKPISL</sequence>
<dbReference type="InterPro" id="IPR000093">
    <property type="entry name" value="DNA_Rcmb_RecR"/>
</dbReference>
<keyword evidence="5 7" id="KW-0233">DNA recombination</keyword>
<dbReference type="Gene3D" id="6.10.250.240">
    <property type="match status" value="1"/>
</dbReference>
<evidence type="ECO:0000256" key="4">
    <source>
        <dbReference type="ARBA" id="ARBA00022833"/>
    </source>
</evidence>
<gene>
    <name evidence="7" type="primary">recR</name>
    <name evidence="9" type="ORF">WP8W18C01_17520</name>
</gene>
<evidence type="ECO:0000313" key="10">
    <source>
        <dbReference type="Proteomes" id="UP000515680"/>
    </source>
</evidence>
<evidence type="ECO:0000256" key="3">
    <source>
        <dbReference type="ARBA" id="ARBA00022771"/>
    </source>
</evidence>